<dbReference type="Proteomes" id="UP000217083">
    <property type="component" value="Unassembled WGS sequence"/>
</dbReference>
<reference evidence="1 2" key="2">
    <citation type="submission" date="2017-09" db="EMBL/GenBank/DDBJ databases">
        <title>Bacillus patelloidae sp. nov., isolated from the intestinal tract of a marine limpet.</title>
        <authorList>
            <person name="Liu R."/>
            <person name="Dong C."/>
            <person name="Shao Z."/>
        </authorList>
    </citation>
    <scope>NUCLEOTIDE SEQUENCE [LARGE SCALE GENOMIC DNA]</scope>
    <source>
        <strain evidence="1 2">SA5d-4</strain>
    </source>
</reference>
<name>A0A263BWH1_9BACI</name>
<dbReference type="GO" id="GO:0046983">
    <property type="term" value="F:protein dimerization activity"/>
    <property type="evidence" value="ECO:0007669"/>
    <property type="project" value="InterPro"/>
</dbReference>
<dbReference type="InterPro" id="IPR036638">
    <property type="entry name" value="HLH_DNA-bd_sf"/>
</dbReference>
<protein>
    <recommendedName>
        <fullName evidence="3">Spo0E family sporulation regulatory protein-aspartic acid phosphatase</fullName>
    </recommendedName>
</protein>
<dbReference type="GO" id="GO:0043937">
    <property type="term" value="P:regulation of sporulation"/>
    <property type="evidence" value="ECO:0007669"/>
    <property type="project" value="InterPro"/>
</dbReference>
<dbReference type="InterPro" id="IPR037208">
    <property type="entry name" value="Spo0E-like_sf"/>
</dbReference>
<dbReference type="InterPro" id="IPR018540">
    <property type="entry name" value="Spo0E-like"/>
</dbReference>
<organism evidence="1 2">
    <name type="scientific">Lottiidibacillus patelloidae</name>
    <dbReference type="NCBI Taxonomy" id="2670334"/>
    <lineage>
        <taxon>Bacteria</taxon>
        <taxon>Bacillati</taxon>
        <taxon>Bacillota</taxon>
        <taxon>Bacilli</taxon>
        <taxon>Bacillales</taxon>
        <taxon>Bacillaceae</taxon>
        <taxon>Lottiidibacillus</taxon>
    </lineage>
</organism>
<dbReference type="Gene3D" id="4.10.280.10">
    <property type="entry name" value="Helix-loop-helix DNA-binding domain"/>
    <property type="match status" value="1"/>
</dbReference>
<dbReference type="EMBL" id="NPIA01000002">
    <property type="protein sequence ID" value="OZM57536.1"/>
    <property type="molecule type" value="Genomic_DNA"/>
</dbReference>
<dbReference type="Pfam" id="PF09388">
    <property type="entry name" value="SpoOE-like"/>
    <property type="match status" value="1"/>
</dbReference>
<sequence length="51" mass="5831">MKKSLEDKIEEKRRELVDSIISYGVSSPEVLKISEELDEIINTYQSASSEN</sequence>
<keyword evidence="2" id="KW-1185">Reference proteome</keyword>
<proteinExistence type="predicted"/>
<dbReference type="AlphaFoldDB" id="A0A263BWH1"/>
<evidence type="ECO:0008006" key="3">
    <source>
        <dbReference type="Google" id="ProtNLM"/>
    </source>
</evidence>
<dbReference type="SUPFAM" id="SSF140500">
    <property type="entry name" value="BAS1536-like"/>
    <property type="match status" value="1"/>
</dbReference>
<reference evidence="2" key="1">
    <citation type="submission" date="2017-08" db="EMBL/GenBank/DDBJ databases">
        <authorList>
            <person name="Huang Z."/>
        </authorList>
    </citation>
    <scope>NUCLEOTIDE SEQUENCE [LARGE SCALE GENOMIC DNA]</scope>
    <source>
        <strain evidence="2">SA5d-4</strain>
    </source>
</reference>
<accession>A0A263BWH1</accession>
<evidence type="ECO:0000313" key="1">
    <source>
        <dbReference type="EMBL" id="OZM57536.1"/>
    </source>
</evidence>
<gene>
    <name evidence="1" type="ORF">CIB95_03970</name>
</gene>
<dbReference type="RefSeq" id="WP_094922219.1">
    <property type="nucleotide sequence ID" value="NZ_NPIA01000002.1"/>
</dbReference>
<comment type="caution">
    <text evidence="1">The sequence shown here is derived from an EMBL/GenBank/DDBJ whole genome shotgun (WGS) entry which is preliminary data.</text>
</comment>
<evidence type="ECO:0000313" key="2">
    <source>
        <dbReference type="Proteomes" id="UP000217083"/>
    </source>
</evidence>